<dbReference type="EMBL" id="ABCA03000046">
    <property type="protein sequence ID" value="EDS00675.1"/>
    <property type="molecule type" value="Genomic_DNA"/>
</dbReference>
<organism evidence="2 3">
    <name type="scientific">[Eubacterium] siraeum DSM 15702</name>
    <dbReference type="NCBI Taxonomy" id="428128"/>
    <lineage>
        <taxon>Bacteria</taxon>
        <taxon>Bacillati</taxon>
        <taxon>Bacillota</taxon>
        <taxon>Clostridia</taxon>
        <taxon>Eubacteriales</taxon>
        <taxon>Oscillospiraceae</taxon>
        <taxon>Oscillospiraceae incertae sedis</taxon>
    </lineage>
</organism>
<name>B0MNG3_9FIRM</name>
<comment type="caution">
    <text evidence="2">The sequence shown here is derived from an EMBL/GenBank/DDBJ whole genome shotgun (WGS) entry which is preliminary data.</text>
</comment>
<proteinExistence type="predicted"/>
<reference evidence="2" key="1">
    <citation type="submission" date="2007-10" db="EMBL/GenBank/DDBJ databases">
        <authorList>
            <person name="Fulton L."/>
            <person name="Clifton S."/>
            <person name="Fulton B."/>
            <person name="Xu J."/>
            <person name="Minx P."/>
            <person name="Pepin K.H."/>
            <person name="Johnson M."/>
            <person name="Thiruvilangam P."/>
            <person name="Bhonagiri V."/>
            <person name="Nash W.E."/>
            <person name="Mardis E.R."/>
            <person name="Wilson R.K."/>
        </authorList>
    </citation>
    <scope>NUCLEOTIDE SEQUENCE [LARGE SCALE GENOMIC DNA]</scope>
    <source>
        <strain evidence="2">DSM 15702</strain>
    </source>
</reference>
<feature type="transmembrane region" description="Helical" evidence="1">
    <location>
        <begin position="20"/>
        <end position="39"/>
    </location>
</feature>
<keyword evidence="1" id="KW-0472">Membrane</keyword>
<protein>
    <submittedName>
        <fullName evidence="2">Uncharacterized protein</fullName>
    </submittedName>
</protein>
<dbReference type="AlphaFoldDB" id="B0MNG3"/>
<sequence length="67" mass="7745">MVILIFIKMNKTVSLTSPPFLFYSLPVYFLFKIPVHIVIEKIRNGYLKLFAGNGIVCKFCRKSAVFE</sequence>
<evidence type="ECO:0000313" key="2">
    <source>
        <dbReference type="EMBL" id="EDS00675.1"/>
    </source>
</evidence>
<keyword evidence="3" id="KW-1185">Reference proteome</keyword>
<evidence type="ECO:0000256" key="1">
    <source>
        <dbReference type="SAM" id="Phobius"/>
    </source>
</evidence>
<accession>B0MNG3</accession>
<keyword evidence="1" id="KW-1133">Transmembrane helix</keyword>
<dbReference type="Proteomes" id="UP000005326">
    <property type="component" value="Unassembled WGS sequence"/>
</dbReference>
<evidence type="ECO:0000313" key="3">
    <source>
        <dbReference type="Proteomes" id="UP000005326"/>
    </source>
</evidence>
<reference evidence="2" key="2">
    <citation type="submission" date="2014-06" db="EMBL/GenBank/DDBJ databases">
        <title>Draft genome sequence of Eubacterium siraeum (DSM 15702).</title>
        <authorList>
            <person name="Sudarsanam P."/>
            <person name="Ley R."/>
            <person name="Guruge J."/>
            <person name="Turnbaugh P.J."/>
            <person name="Mahowald M."/>
            <person name="Liep D."/>
            <person name="Gordon J."/>
        </authorList>
    </citation>
    <scope>NUCLEOTIDE SEQUENCE</scope>
    <source>
        <strain evidence="2">DSM 15702</strain>
    </source>
</reference>
<keyword evidence="1" id="KW-0812">Transmembrane</keyword>
<gene>
    <name evidence="2" type="ORF">EUBSIR_01368</name>
</gene>